<sequence>MTLLRATRHTANLSWRTFSSCCSCRSPGPDGVSYKAPIAAGRLPAYDEALKLLQADRDDKLQRLAKLRTQGDVEQSVLDKLEVEAWVNDPETRWRAKHGHGDPTKAVYRHLAEMKWRREGALAILMQRVTQMSLVPDVLPEFDPVLDVQISVAQHSQEPLQPGVFTLPRQVSRRGGRSRISLQTTFIDASFLQTREPFKVSAQVFHPDERLYTLLMVDPDVPDQLHKTFTTTLHWLVPNIPLSSSKSDLSSSPALIPYLPPHPQQGTPYHRYTLALLEQKQEFGLAPEAVERTDFSVRDFMRQNDLTASGMSFFRQKWDEDVSAIYREILGAEPPRFARPPKIDTYAGRPAKYGLL</sequence>
<dbReference type="CDD" id="cd00866">
    <property type="entry name" value="PEBP_euk"/>
    <property type="match status" value="1"/>
</dbReference>
<organism evidence="1 2">
    <name type="scientific">Microbotryum silenes-dioicae</name>
    <dbReference type="NCBI Taxonomy" id="796604"/>
    <lineage>
        <taxon>Eukaryota</taxon>
        <taxon>Fungi</taxon>
        <taxon>Dikarya</taxon>
        <taxon>Basidiomycota</taxon>
        <taxon>Pucciniomycotina</taxon>
        <taxon>Microbotryomycetes</taxon>
        <taxon>Microbotryales</taxon>
        <taxon>Microbotryaceae</taxon>
        <taxon>Microbotryum</taxon>
    </lineage>
</organism>
<evidence type="ECO:0000313" key="2">
    <source>
        <dbReference type="Proteomes" id="UP000249464"/>
    </source>
</evidence>
<dbReference type="InterPro" id="IPR008914">
    <property type="entry name" value="PEBP"/>
</dbReference>
<gene>
    <name evidence="1" type="primary">BQ5605_C040g11871</name>
    <name evidence="1" type="ORF">BQ5605_C040G11871</name>
</gene>
<dbReference type="InterPro" id="IPR036610">
    <property type="entry name" value="PEBP-like_sf"/>
</dbReference>
<dbReference type="PANTHER" id="PTHR11362">
    <property type="entry name" value="PHOSPHATIDYLETHANOLAMINE-BINDING PROTEIN"/>
    <property type="match status" value="1"/>
</dbReference>
<name>A0A2X0NIH0_9BASI</name>
<dbReference type="SUPFAM" id="SSF49777">
    <property type="entry name" value="PEBP-like"/>
    <property type="match status" value="1"/>
</dbReference>
<protein>
    <submittedName>
        <fullName evidence="1">BQ5605_C040g11871 protein</fullName>
    </submittedName>
</protein>
<accession>A0A2X0NIH0</accession>
<dbReference type="InterPro" id="IPR035810">
    <property type="entry name" value="PEBP_euk"/>
</dbReference>
<dbReference type="EMBL" id="FQNC01000118">
    <property type="protein sequence ID" value="SGZ32424.1"/>
    <property type="molecule type" value="Genomic_DNA"/>
</dbReference>
<keyword evidence="2" id="KW-1185">Reference proteome</keyword>
<dbReference type="STRING" id="796604.A0A2X0NIH0"/>
<reference evidence="1 2" key="1">
    <citation type="submission" date="2016-11" db="EMBL/GenBank/DDBJ databases">
        <authorList>
            <person name="Jaros S."/>
            <person name="Januszkiewicz K."/>
            <person name="Wedrychowicz H."/>
        </authorList>
    </citation>
    <scope>NUCLEOTIDE SEQUENCE [LARGE SCALE GENOMIC DNA]</scope>
</reference>
<dbReference type="PANTHER" id="PTHR11362:SF82">
    <property type="entry name" value="PHOSPHATIDYLETHANOLAMINE-BINDING PROTEIN 4"/>
    <property type="match status" value="1"/>
</dbReference>
<evidence type="ECO:0000313" key="1">
    <source>
        <dbReference type="EMBL" id="SGZ32424.1"/>
    </source>
</evidence>
<dbReference type="Gene3D" id="1.20.58.1180">
    <property type="match status" value="1"/>
</dbReference>
<dbReference type="Pfam" id="PF01161">
    <property type="entry name" value="PBP"/>
    <property type="match status" value="1"/>
</dbReference>
<dbReference type="Proteomes" id="UP000249464">
    <property type="component" value="Unassembled WGS sequence"/>
</dbReference>
<dbReference type="AlphaFoldDB" id="A0A2X0NIH0"/>
<proteinExistence type="predicted"/>
<dbReference type="Gene3D" id="3.90.280.10">
    <property type="entry name" value="PEBP-like"/>
    <property type="match status" value="1"/>
</dbReference>